<gene>
    <name evidence="8" type="ORF">ELD05_08380</name>
</gene>
<keyword evidence="3" id="KW-0949">S-adenosyl-L-methionine</keyword>
<dbReference type="GO" id="GO:0051539">
    <property type="term" value="F:4 iron, 4 sulfur cluster binding"/>
    <property type="evidence" value="ECO:0007669"/>
    <property type="project" value="UniProtKB-KW"/>
</dbReference>
<evidence type="ECO:0000256" key="6">
    <source>
        <dbReference type="ARBA" id="ARBA00023014"/>
    </source>
</evidence>
<organism evidence="8 9">
    <name type="scientific">Caldicellulosiruptor changbaiensis</name>
    <dbReference type="NCBI Taxonomy" id="1222016"/>
    <lineage>
        <taxon>Bacteria</taxon>
        <taxon>Bacillati</taxon>
        <taxon>Bacillota</taxon>
        <taxon>Bacillota incertae sedis</taxon>
        <taxon>Caldicellulosiruptorales</taxon>
        <taxon>Caldicellulosiruptoraceae</taxon>
        <taxon>Caldicellulosiruptor</taxon>
    </lineage>
</organism>
<comment type="cofactor">
    <cofactor evidence="1">
        <name>[4Fe-4S] cluster</name>
        <dbReference type="ChEBI" id="CHEBI:49883"/>
    </cofactor>
</comment>
<dbReference type="Pfam" id="PF04055">
    <property type="entry name" value="Radical_SAM"/>
    <property type="match status" value="1"/>
</dbReference>
<dbReference type="InterPro" id="IPR006638">
    <property type="entry name" value="Elp3/MiaA/NifB-like_rSAM"/>
</dbReference>
<keyword evidence="2" id="KW-0004">4Fe-4S</keyword>
<dbReference type="Gene3D" id="3.80.30.20">
    <property type="entry name" value="tm_1862 like domain"/>
    <property type="match status" value="1"/>
</dbReference>
<dbReference type="EMBL" id="CP034791">
    <property type="protein sequence ID" value="AZT90659.1"/>
    <property type="molecule type" value="Genomic_DNA"/>
</dbReference>
<dbReference type="SFLD" id="SFLDS00029">
    <property type="entry name" value="Radical_SAM"/>
    <property type="match status" value="1"/>
</dbReference>
<accession>A0A3T0D6H2</accession>
<dbReference type="CDD" id="cd01335">
    <property type="entry name" value="Radical_SAM"/>
    <property type="match status" value="1"/>
</dbReference>
<dbReference type="InterPro" id="IPR058240">
    <property type="entry name" value="rSAM_sf"/>
</dbReference>
<dbReference type="PANTHER" id="PTHR11135:SF0">
    <property type="entry name" value="ELONGATOR COMPLEX PROTEIN 3"/>
    <property type="match status" value="1"/>
</dbReference>
<dbReference type="Pfam" id="PF16199">
    <property type="entry name" value="Radical_SAM_C"/>
    <property type="match status" value="1"/>
</dbReference>
<dbReference type="Proteomes" id="UP000282930">
    <property type="component" value="Chromosome"/>
</dbReference>
<evidence type="ECO:0000256" key="5">
    <source>
        <dbReference type="ARBA" id="ARBA00023004"/>
    </source>
</evidence>
<keyword evidence="4" id="KW-0479">Metal-binding</keyword>
<dbReference type="InterPro" id="IPR032432">
    <property type="entry name" value="Radical_SAM_C"/>
</dbReference>
<keyword evidence="9" id="KW-1185">Reference proteome</keyword>
<dbReference type="RefSeq" id="WP_127352071.1">
    <property type="nucleotide sequence ID" value="NZ_CP034791.1"/>
</dbReference>
<evidence type="ECO:0000256" key="4">
    <source>
        <dbReference type="ARBA" id="ARBA00022723"/>
    </source>
</evidence>
<dbReference type="SMART" id="SM00729">
    <property type="entry name" value="Elp3"/>
    <property type="match status" value="1"/>
</dbReference>
<dbReference type="KEGG" id="ccha:ELD05_08380"/>
<evidence type="ECO:0000313" key="9">
    <source>
        <dbReference type="Proteomes" id="UP000282930"/>
    </source>
</evidence>
<dbReference type="AlphaFoldDB" id="A0A3T0D6H2"/>
<dbReference type="PANTHER" id="PTHR11135">
    <property type="entry name" value="HISTONE ACETYLTRANSFERASE-RELATED"/>
    <property type="match status" value="1"/>
</dbReference>
<dbReference type="SFLD" id="SFLDG01082">
    <property type="entry name" value="B12-binding_domain_containing"/>
    <property type="match status" value="1"/>
</dbReference>
<dbReference type="InterPro" id="IPR023404">
    <property type="entry name" value="rSAM_horseshoe"/>
</dbReference>
<keyword evidence="5" id="KW-0408">Iron</keyword>
<proteinExistence type="predicted"/>
<evidence type="ECO:0000313" key="8">
    <source>
        <dbReference type="EMBL" id="AZT90659.1"/>
    </source>
</evidence>
<dbReference type="GO" id="GO:0005737">
    <property type="term" value="C:cytoplasm"/>
    <property type="evidence" value="ECO:0007669"/>
    <property type="project" value="TreeGrafter"/>
</dbReference>
<evidence type="ECO:0000256" key="3">
    <source>
        <dbReference type="ARBA" id="ARBA00022691"/>
    </source>
</evidence>
<sequence>MKCRILPIFIPQYGCPFKCIFCNQKIISGEKEDVTVQRIKRQIEEGLSKNKGEDVELAYYGGNFTAIDIKMQQKLLELAKSFEKIKSIRISTRPDCIDKEILGFLKDYNVKTIELGIQSMFDDVLEASKRGHTAKDSVKAIELIKSFDFLLGVQLMVGLPSSTLEKDIKSAEILCNYQPNIARIYPTLVIEDTYLAEMYKKGEYQPLSLEEAVLISSQIKEIFIDNNVKVIRVGLQPTEEINYNAKVVAGPFHPSFGELVDSEIIFRRVTKVLVEENIKDLKIFVHPKNFSKLVGQKKRNIERLKERYNLDAIKIINEYEDPDAIRILADEKEVIIDIKGL</sequence>
<dbReference type="InterPro" id="IPR007197">
    <property type="entry name" value="rSAM"/>
</dbReference>
<dbReference type="SFLD" id="SFLDG01086">
    <property type="entry name" value="elongater_protein-like"/>
    <property type="match status" value="1"/>
</dbReference>
<keyword evidence="6" id="KW-0411">Iron-sulfur</keyword>
<evidence type="ECO:0000256" key="2">
    <source>
        <dbReference type="ARBA" id="ARBA00022485"/>
    </source>
</evidence>
<reference evidence="8 9" key="1">
    <citation type="submission" date="2018-12" db="EMBL/GenBank/DDBJ databases">
        <title>Genome sequence from the cellulolytic species, Caldicellulosiruptor changbaiensis.</title>
        <authorList>
            <person name="Blumer-Schuette S.E."/>
            <person name="Mendoza C."/>
        </authorList>
    </citation>
    <scope>NUCLEOTIDE SEQUENCE [LARGE SCALE GENOMIC DNA]</scope>
    <source>
        <strain evidence="8 9">CBS-Z</strain>
    </source>
</reference>
<protein>
    <submittedName>
        <fullName evidence="8">Radical SAM protein</fullName>
    </submittedName>
</protein>
<dbReference type="SUPFAM" id="SSF102114">
    <property type="entry name" value="Radical SAM enzymes"/>
    <property type="match status" value="1"/>
</dbReference>
<evidence type="ECO:0000256" key="1">
    <source>
        <dbReference type="ARBA" id="ARBA00001966"/>
    </source>
</evidence>
<dbReference type="InterPro" id="IPR039661">
    <property type="entry name" value="ELP3"/>
</dbReference>
<dbReference type="GO" id="GO:0002926">
    <property type="term" value="P:tRNA wobble base 5-methoxycarbonylmethyl-2-thiouridinylation"/>
    <property type="evidence" value="ECO:0007669"/>
    <property type="project" value="TreeGrafter"/>
</dbReference>
<dbReference type="GO" id="GO:0046872">
    <property type="term" value="F:metal ion binding"/>
    <property type="evidence" value="ECO:0007669"/>
    <property type="project" value="UniProtKB-KW"/>
</dbReference>
<evidence type="ECO:0000259" key="7">
    <source>
        <dbReference type="PROSITE" id="PS51918"/>
    </source>
</evidence>
<name>A0A3T0D6H2_9FIRM</name>
<feature type="domain" description="Radical SAM core" evidence="7">
    <location>
        <begin position="1"/>
        <end position="225"/>
    </location>
</feature>
<dbReference type="PROSITE" id="PS51918">
    <property type="entry name" value="RADICAL_SAM"/>
    <property type="match status" value="1"/>
</dbReference>
<dbReference type="GO" id="GO:0003824">
    <property type="term" value="F:catalytic activity"/>
    <property type="evidence" value="ECO:0007669"/>
    <property type="project" value="InterPro"/>
</dbReference>